<evidence type="ECO:0000313" key="2">
    <source>
        <dbReference type="EMBL" id="VVO35451.1"/>
    </source>
</evidence>
<keyword evidence="1" id="KW-0812">Transmembrane</keyword>
<evidence type="ECO:0000313" key="3">
    <source>
        <dbReference type="Proteomes" id="UP000337909"/>
    </source>
</evidence>
<name>A0A5E7F7K0_PSEFL</name>
<keyword evidence="1" id="KW-1133">Transmembrane helix</keyword>
<gene>
    <name evidence="2" type="ORF">PS691_05282</name>
</gene>
<dbReference type="EMBL" id="CABVHQ010000086">
    <property type="protein sequence ID" value="VVO35451.1"/>
    <property type="molecule type" value="Genomic_DNA"/>
</dbReference>
<feature type="transmembrane region" description="Helical" evidence="1">
    <location>
        <begin position="14"/>
        <end position="40"/>
    </location>
</feature>
<dbReference type="RefSeq" id="WP_224788299.1">
    <property type="nucleotide sequence ID" value="NZ_CABVHQ010000086.1"/>
</dbReference>
<protein>
    <submittedName>
        <fullName evidence="2">Uncharacterized protein</fullName>
    </submittedName>
</protein>
<reference evidence="2 3" key="1">
    <citation type="submission" date="2019-09" db="EMBL/GenBank/DDBJ databases">
        <authorList>
            <person name="Chandra G."/>
            <person name="Truman W A."/>
        </authorList>
    </citation>
    <scope>NUCLEOTIDE SEQUENCE [LARGE SCALE GENOMIC DNA]</scope>
    <source>
        <strain evidence="2">PS691</strain>
    </source>
</reference>
<dbReference type="Proteomes" id="UP000337909">
    <property type="component" value="Unassembled WGS sequence"/>
</dbReference>
<evidence type="ECO:0000256" key="1">
    <source>
        <dbReference type="SAM" id="Phobius"/>
    </source>
</evidence>
<feature type="transmembrane region" description="Helical" evidence="1">
    <location>
        <begin position="61"/>
        <end position="84"/>
    </location>
</feature>
<organism evidence="2 3">
    <name type="scientific">Pseudomonas fluorescens</name>
    <dbReference type="NCBI Taxonomy" id="294"/>
    <lineage>
        <taxon>Bacteria</taxon>
        <taxon>Pseudomonadati</taxon>
        <taxon>Pseudomonadota</taxon>
        <taxon>Gammaproteobacteria</taxon>
        <taxon>Pseudomonadales</taxon>
        <taxon>Pseudomonadaceae</taxon>
        <taxon>Pseudomonas</taxon>
    </lineage>
</organism>
<accession>A0A5E7F7K0</accession>
<keyword evidence="1" id="KW-0472">Membrane</keyword>
<dbReference type="AlphaFoldDB" id="A0A5E7F7K0"/>
<proteinExistence type="predicted"/>
<sequence length="129" mass="14234">MNLHSAKPRFQRPILVFAAALGVAMAANGVFVLIAPALWYTEVPGVARTGLFNQHFIRDIGLLYVAIGAAFIAGNLSVVHRVLLWASATAWLTAHALFHFWEVAAGICGPEVLWVDFRRSRCRRLSVFC</sequence>